<keyword evidence="5 6" id="KW-1015">Disulfide bond</keyword>
<evidence type="ECO:0000313" key="9">
    <source>
        <dbReference type="Proteomes" id="UP000813824"/>
    </source>
</evidence>
<evidence type="ECO:0000256" key="5">
    <source>
        <dbReference type="ARBA" id="ARBA00023157"/>
    </source>
</evidence>
<evidence type="ECO:0000256" key="7">
    <source>
        <dbReference type="SAM" id="MobiDB-lite"/>
    </source>
</evidence>
<dbReference type="CDD" id="cd23507">
    <property type="entry name" value="hydrophobin_I"/>
    <property type="match status" value="1"/>
</dbReference>
<dbReference type="GO" id="GO:0009277">
    <property type="term" value="C:fungal-type cell wall"/>
    <property type="evidence" value="ECO:0007669"/>
    <property type="project" value="InterPro"/>
</dbReference>
<feature type="chain" id="PRO_5035488828" description="Hydrophobin" evidence="6">
    <location>
        <begin position="21"/>
        <end position="200"/>
    </location>
</feature>
<evidence type="ECO:0000256" key="3">
    <source>
        <dbReference type="ARBA" id="ARBA00022512"/>
    </source>
</evidence>
<evidence type="ECO:0000256" key="4">
    <source>
        <dbReference type="ARBA" id="ARBA00022525"/>
    </source>
</evidence>
<feature type="signal peptide" evidence="6">
    <location>
        <begin position="1"/>
        <end position="20"/>
    </location>
</feature>
<evidence type="ECO:0000256" key="2">
    <source>
        <dbReference type="ARBA" id="ARBA00010446"/>
    </source>
</evidence>
<feature type="compositionally biased region" description="Low complexity" evidence="7">
    <location>
        <begin position="100"/>
        <end position="114"/>
    </location>
</feature>
<keyword evidence="9" id="KW-1185">Reference proteome</keyword>
<protein>
    <recommendedName>
        <fullName evidence="6">Hydrophobin</fullName>
    </recommendedName>
</protein>
<dbReference type="Pfam" id="PF01185">
    <property type="entry name" value="Hydrophobin"/>
    <property type="match status" value="1"/>
</dbReference>
<dbReference type="OrthoDB" id="4225815at2759"/>
<proteinExistence type="inferred from homology"/>
<dbReference type="GO" id="GO:0005199">
    <property type="term" value="F:structural constituent of cell wall"/>
    <property type="evidence" value="ECO:0007669"/>
    <property type="project" value="InterPro"/>
</dbReference>
<organism evidence="8 9">
    <name type="scientific">Cristinia sonorae</name>
    <dbReference type="NCBI Taxonomy" id="1940300"/>
    <lineage>
        <taxon>Eukaryota</taxon>
        <taxon>Fungi</taxon>
        <taxon>Dikarya</taxon>
        <taxon>Basidiomycota</taxon>
        <taxon>Agaricomycotina</taxon>
        <taxon>Agaricomycetes</taxon>
        <taxon>Agaricomycetidae</taxon>
        <taxon>Agaricales</taxon>
        <taxon>Pleurotineae</taxon>
        <taxon>Stephanosporaceae</taxon>
        <taxon>Cristinia</taxon>
    </lineage>
</organism>
<feature type="region of interest" description="Disordered" evidence="7">
    <location>
        <begin position="27"/>
        <end position="114"/>
    </location>
</feature>
<evidence type="ECO:0000256" key="6">
    <source>
        <dbReference type="RuleBase" id="RU365009"/>
    </source>
</evidence>
<feature type="compositionally biased region" description="Pro residues" evidence="7">
    <location>
        <begin position="29"/>
        <end position="83"/>
    </location>
</feature>
<comment type="similarity">
    <text evidence="2 6">Belongs to the fungal hydrophobin family.</text>
</comment>
<dbReference type="SMART" id="SM00075">
    <property type="entry name" value="HYDRO"/>
    <property type="match status" value="1"/>
</dbReference>
<keyword evidence="6" id="KW-0732">Signal</keyword>
<dbReference type="AlphaFoldDB" id="A0A8K0UCU2"/>
<comment type="subcellular location">
    <subcellularLocation>
        <location evidence="1 6">Secreted</location>
        <location evidence="1 6">Cell wall</location>
    </subcellularLocation>
</comment>
<reference evidence="8" key="1">
    <citation type="journal article" date="2021" name="New Phytol.">
        <title>Evolutionary innovations through gain and loss of genes in the ectomycorrhizal Boletales.</title>
        <authorList>
            <person name="Wu G."/>
            <person name="Miyauchi S."/>
            <person name="Morin E."/>
            <person name="Kuo A."/>
            <person name="Drula E."/>
            <person name="Varga T."/>
            <person name="Kohler A."/>
            <person name="Feng B."/>
            <person name="Cao Y."/>
            <person name="Lipzen A."/>
            <person name="Daum C."/>
            <person name="Hundley H."/>
            <person name="Pangilinan J."/>
            <person name="Johnson J."/>
            <person name="Barry K."/>
            <person name="LaButti K."/>
            <person name="Ng V."/>
            <person name="Ahrendt S."/>
            <person name="Min B."/>
            <person name="Choi I.G."/>
            <person name="Park H."/>
            <person name="Plett J.M."/>
            <person name="Magnuson J."/>
            <person name="Spatafora J.W."/>
            <person name="Nagy L.G."/>
            <person name="Henrissat B."/>
            <person name="Grigoriev I.V."/>
            <person name="Yang Z.L."/>
            <person name="Xu J."/>
            <person name="Martin F.M."/>
        </authorList>
    </citation>
    <scope>NUCLEOTIDE SEQUENCE</scope>
    <source>
        <strain evidence="8">KKN 215</strain>
    </source>
</reference>
<evidence type="ECO:0000256" key="1">
    <source>
        <dbReference type="ARBA" id="ARBA00004191"/>
    </source>
</evidence>
<dbReference type="InterPro" id="IPR001338">
    <property type="entry name" value="Class_I_Hydrophobin"/>
</dbReference>
<keyword evidence="4 6" id="KW-0964">Secreted</keyword>
<gene>
    <name evidence="8" type="ORF">BXZ70DRAFT_709438</name>
</gene>
<name>A0A8K0UCU2_9AGAR</name>
<evidence type="ECO:0000313" key="8">
    <source>
        <dbReference type="EMBL" id="KAH8077039.1"/>
    </source>
</evidence>
<dbReference type="Proteomes" id="UP000813824">
    <property type="component" value="Unassembled WGS sequence"/>
</dbReference>
<keyword evidence="3 6" id="KW-0134">Cell wall</keyword>
<dbReference type="EMBL" id="JAEVFJ010000067">
    <property type="protein sequence ID" value="KAH8077039.1"/>
    <property type="molecule type" value="Genomic_DNA"/>
</dbReference>
<sequence>MFPRLTLLFVATYAALLVAAVPCDGPGAPSEPTPHWPGWPYPHPHPHPPSGPSSPPSGPARPPPPPSGPSSPPSGPASPPPPSGGSGSGAGSGSGGSGSGSSNSGSSASSGGSPASQCDVGKLQCCDSVQKAGDPAVAKKLGLLGIVLQDLNIPVGVTCNSISVLGISTAPSCNAQPVCCENNTYNGLVNLGCTPVNLSL</sequence>
<comment type="caution">
    <text evidence="8">The sequence shown here is derived from an EMBL/GenBank/DDBJ whole genome shotgun (WGS) entry which is preliminary data.</text>
</comment>
<feature type="compositionally biased region" description="Gly residues" evidence="7">
    <location>
        <begin position="84"/>
        <end position="99"/>
    </location>
</feature>
<accession>A0A8K0UCU2</accession>